<reference evidence="7" key="2">
    <citation type="submission" date="2024-04" db="EMBL/GenBank/DDBJ databases">
        <authorList>
            <person name="Diaz M."/>
            <person name="Bach T."/>
            <person name="Gonzalez Anta G."/>
            <person name="Agaras B."/>
            <person name="Wibberg D."/>
            <person name="Noguera F."/>
            <person name="Canciani W."/>
            <person name="Ybarra T."/>
            <person name="Nunez M.L."/>
            <person name="Valverde C."/>
        </authorList>
    </citation>
    <scope>NUCLEOTIDE SEQUENCE</scope>
    <source>
        <strain evidence="7">1008</strain>
    </source>
</reference>
<dbReference type="InterPro" id="IPR029061">
    <property type="entry name" value="THDP-binding"/>
</dbReference>
<dbReference type="PANTHER" id="PTHR18968:SF133">
    <property type="entry name" value="BENZOYLFORMATE DECARBOXYLASE"/>
    <property type="match status" value="1"/>
</dbReference>
<comment type="similarity">
    <text evidence="1 3">Belongs to the TPP enzyme family.</text>
</comment>
<dbReference type="SUPFAM" id="SSF52518">
    <property type="entry name" value="Thiamin diphosphate-binding fold (THDP-binding)"/>
    <property type="match status" value="2"/>
</dbReference>
<reference evidence="7" key="1">
    <citation type="journal article" date="2022" name="Front. Plant Sci.">
        <title>Agronomic efficiency and genome mining analysis of the wheat-biostimulant rhizospheric bacterium Pseudomonas pergaminensis sp. nov. strain 1008T.</title>
        <authorList>
            <person name="Diaz M."/>
            <person name="Bach T."/>
            <person name="Gonzalez Anta G."/>
            <person name="Agaras B."/>
            <person name="Wibberg D."/>
            <person name="Noguera F."/>
            <person name="Canciani W."/>
            <person name="Valverde C."/>
        </authorList>
    </citation>
    <scope>NUCLEOTIDE SEQUENCE</scope>
    <source>
        <strain evidence="7">1008</strain>
    </source>
</reference>
<evidence type="ECO:0000313" key="7">
    <source>
        <dbReference type="EMBL" id="USV98442.1"/>
    </source>
</evidence>
<feature type="domain" description="Thiamine pyrophosphate enzyme TPP-binding" evidence="5">
    <location>
        <begin position="430"/>
        <end position="559"/>
    </location>
</feature>
<dbReference type="RefSeq" id="WP_252992320.1">
    <property type="nucleotide sequence ID" value="NZ_CP078013.2"/>
</dbReference>
<evidence type="ECO:0000259" key="5">
    <source>
        <dbReference type="Pfam" id="PF02775"/>
    </source>
</evidence>
<dbReference type="Gene3D" id="3.40.50.970">
    <property type="match status" value="2"/>
</dbReference>
<dbReference type="CDD" id="cd02002">
    <property type="entry name" value="TPP_BFDC"/>
    <property type="match status" value="1"/>
</dbReference>
<dbReference type="InterPro" id="IPR011766">
    <property type="entry name" value="TPP_enzyme_TPP-bd"/>
</dbReference>
<evidence type="ECO:0000256" key="2">
    <source>
        <dbReference type="ARBA" id="ARBA00023052"/>
    </source>
</evidence>
<keyword evidence="2 3" id="KW-0786">Thiamine pyrophosphate</keyword>
<dbReference type="Pfam" id="PF02776">
    <property type="entry name" value="TPP_enzyme_N"/>
    <property type="match status" value="1"/>
</dbReference>
<evidence type="ECO:0000256" key="1">
    <source>
        <dbReference type="ARBA" id="ARBA00007812"/>
    </source>
</evidence>
<protein>
    <submittedName>
        <fullName evidence="7">Thiamine pyrophosphate-binding protein</fullName>
    </submittedName>
</protein>
<dbReference type="PANTHER" id="PTHR18968">
    <property type="entry name" value="THIAMINE PYROPHOSPHATE ENZYMES"/>
    <property type="match status" value="1"/>
</dbReference>
<dbReference type="InterPro" id="IPR012000">
    <property type="entry name" value="Thiamin_PyroP_enz_cen_dom"/>
</dbReference>
<sequence>MQTTFDIPALRSGQKRGADLFVEVLESEGVRHIFGNPGTTELPLLDALSDCATIDYILCLQEASVVAMADGYAQACGRPGFVNLHTAGGLGNAMGAILNAKMANTPMVITAGQQDTRHGVTDPLLHGDLVSIARPNVKWAEEILHPEHIPMLLRRAFQDCRTAPAGPVFLSLPIDVMERYTMMEAGQPSRIERGYIARLDDLAEALADVIPGRLALVVGDEVFTAGAGLDVVALAEVLGTPVFGSSWPGHIPFPTSHPYWQGTLPPRASDIHRTLAPFDAVFVLGGHSLISYPYSEGPAIPRQCKLYQLTLDGNQLGRVHEVALGVVGELRQSLQALLPLVRLKYLRHKNKIATLYTQAIEAREARRVEINTRANKEIDALVTTPFVAARETLRAIGPSIPIIDEAPATIAHVRACLDSPSTCQYLFTRSAILGWGMPAAVGTSLGLRGTPVVCLVGDGSAMYSPQALWTAVHKRLPVTFVVMNNCEYNILKNYTRAQAHFRSARTNRFIGMDITDPTIDFMALAACYGLPAQRVTEAQDIMTAVEKGIRSAMPNLVEIVISNRPLTG</sequence>
<evidence type="ECO:0000259" key="6">
    <source>
        <dbReference type="Pfam" id="PF02776"/>
    </source>
</evidence>
<dbReference type="InterPro" id="IPR045229">
    <property type="entry name" value="TPP_enz"/>
</dbReference>
<dbReference type="InterPro" id="IPR012001">
    <property type="entry name" value="Thiamin_PyroP_enz_TPP-bd_dom"/>
</dbReference>
<feature type="domain" description="Thiamine pyrophosphate enzyme central" evidence="4">
    <location>
        <begin position="213"/>
        <end position="337"/>
    </location>
</feature>
<gene>
    <name evidence="7" type="ORF">KUA23_15185</name>
</gene>
<dbReference type="Gene3D" id="3.40.50.1220">
    <property type="entry name" value="TPP-binding domain"/>
    <property type="match status" value="1"/>
</dbReference>
<dbReference type="CDD" id="cd07035">
    <property type="entry name" value="TPP_PYR_POX_like"/>
    <property type="match status" value="1"/>
</dbReference>
<evidence type="ECO:0000256" key="3">
    <source>
        <dbReference type="RuleBase" id="RU362132"/>
    </source>
</evidence>
<accession>A0ABD7T9X3</accession>
<dbReference type="Pfam" id="PF02775">
    <property type="entry name" value="TPP_enzyme_C"/>
    <property type="match status" value="1"/>
</dbReference>
<dbReference type="EMBL" id="CP078013">
    <property type="protein sequence ID" value="USV98442.1"/>
    <property type="molecule type" value="Genomic_DNA"/>
</dbReference>
<evidence type="ECO:0000259" key="4">
    <source>
        <dbReference type="Pfam" id="PF00205"/>
    </source>
</evidence>
<evidence type="ECO:0000313" key="8">
    <source>
        <dbReference type="Proteomes" id="UP001056907"/>
    </source>
</evidence>
<dbReference type="AlphaFoldDB" id="A0ABD7T9X3"/>
<dbReference type="Proteomes" id="UP001056907">
    <property type="component" value="Chromosome"/>
</dbReference>
<name>A0ABD7T9X3_9PSED</name>
<dbReference type="Pfam" id="PF00205">
    <property type="entry name" value="TPP_enzyme_M"/>
    <property type="match status" value="1"/>
</dbReference>
<proteinExistence type="inferred from homology"/>
<dbReference type="KEGG" id="ppeg:KUA23_15185"/>
<dbReference type="SUPFAM" id="SSF52467">
    <property type="entry name" value="DHS-like NAD/FAD-binding domain"/>
    <property type="match status" value="1"/>
</dbReference>
<feature type="domain" description="Thiamine pyrophosphate enzyme N-terminal TPP-binding" evidence="6">
    <location>
        <begin position="16"/>
        <end position="118"/>
    </location>
</feature>
<organism evidence="7 8">
    <name type="scientific">Pseudomonas pergaminensis</name>
    <dbReference type="NCBI Taxonomy" id="2853159"/>
    <lineage>
        <taxon>Bacteria</taxon>
        <taxon>Pseudomonadati</taxon>
        <taxon>Pseudomonadota</taxon>
        <taxon>Gammaproteobacteria</taxon>
        <taxon>Pseudomonadales</taxon>
        <taxon>Pseudomonadaceae</taxon>
        <taxon>Pseudomonas</taxon>
    </lineage>
</organism>
<dbReference type="InterPro" id="IPR029035">
    <property type="entry name" value="DHS-like_NAD/FAD-binding_dom"/>
</dbReference>
<dbReference type="GO" id="GO:0019752">
    <property type="term" value="P:carboxylic acid metabolic process"/>
    <property type="evidence" value="ECO:0007669"/>
    <property type="project" value="UniProtKB-ARBA"/>
</dbReference>